<proteinExistence type="predicted"/>
<evidence type="ECO:0000313" key="3">
    <source>
        <dbReference type="Proteomes" id="UP001497512"/>
    </source>
</evidence>
<dbReference type="Proteomes" id="UP001497512">
    <property type="component" value="Chromosome 1"/>
</dbReference>
<gene>
    <name evidence="2" type="ORF">CSSPTR1EN2_LOCUS656</name>
</gene>
<accession>A0ABP0T904</accession>
<keyword evidence="3" id="KW-1185">Reference proteome</keyword>
<feature type="compositionally biased region" description="Polar residues" evidence="1">
    <location>
        <begin position="1"/>
        <end position="14"/>
    </location>
</feature>
<dbReference type="EMBL" id="OZ019893">
    <property type="protein sequence ID" value="CAK9190097.1"/>
    <property type="molecule type" value="Genomic_DNA"/>
</dbReference>
<sequence length="96" mass="11406">MGNGKRTPTSTPATHLQHPETAGRLQRQCNNQSRRAIAENARRRLEEEEEHLPQVRRHISNRWQRQYNNQSKRAIAEKEQDDRKWKQTSESNSNTF</sequence>
<feature type="region of interest" description="Disordered" evidence="1">
    <location>
        <begin position="61"/>
        <end position="96"/>
    </location>
</feature>
<protein>
    <submittedName>
        <fullName evidence="2">Uncharacterized protein</fullName>
    </submittedName>
</protein>
<organism evidence="2 3">
    <name type="scientific">Sphagnum troendelagicum</name>
    <dbReference type="NCBI Taxonomy" id="128251"/>
    <lineage>
        <taxon>Eukaryota</taxon>
        <taxon>Viridiplantae</taxon>
        <taxon>Streptophyta</taxon>
        <taxon>Embryophyta</taxon>
        <taxon>Bryophyta</taxon>
        <taxon>Sphagnophytina</taxon>
        <taxon>Sphagnopsida</taxon>
        <taxon>Sphagnales</taxon>
        <taxon>Sphagnaceae</taxon>
        <taxon>Sphagnum</taxon>
    </lineage>
</organism>
<feature type="region of interest" description="Disordered" evidence="1">
    <location>
        <begin position="1"/>
        <end position="37"/>
    </location>
</feature>
<evidence type="ECO:0000313" key="2">
    <source>
        <dbReference type="EMBL" id="CAK9190097.1"/>
    </source>
</evidence>
<evidence type="ECO:0000256" key="1">
    <source>
        <dbReference type="SAM" id="MobiDB-lite"/>
    </source>
</evidence>
<feature type="compositionally biased region" description="Polar residues" evidence="1">
    <location>
        <begin position="61"/>
        <end position="72"/>
    </location>
</feature>
<feature type="compositionally biased region" description="Basic and acidic residues" evidence="1">
    <location>
        <begin position="74"/>
        <end position="87"/>
    </location>
</feature>
<name>A0ABP0T904_9BRYO</name>
<reference evidence="2 3" key="1">
    <citation type="submission" date="2024-02" db="EMBL/GenBank/DDBJ databases">
        <authorList>
            <consortium name="ELIXIR-Norway"/>
            <consortium name="Elixir Norway"/>
        </authorList>
    </citation>
    <scope>NUCLEOTIDE SEQUENCE [LARGE SCALE GENOMIC DNA]</scope>
</reference>